<protein>
    <submittedName>
        <fullName evidence="2">Uncharacterized protein</fullName>
    </submittedName>
</protein>
<evidence type="ECO:0000313" key="2">
    <source>
        <dbReference type="EMBL" id="MDX9688822.1"/>
    </source>
</evidence>
<dbReference type="EMBL" id="JAVRDO010000019">
    <property type="protein sequence ID" value="MDX9688822.1"/>
    <property type="molecule type" value="Genomic_DNA"/>
</dbReference>
<gene>
    <name evidence="2" type="ORF">RED13_000384</name>
</gene>
<keyword evidence="1" id="KW-0472">Membrane</keyword>
<proteinExistence type="predicted"/>
<reference evidence="3" key="1">
    <citation type="submission" date="2023-07" db="EMBL/GenBank/DDBJ databases">
        <authorList>
            <person name="de Witt J."/>
        </authorList>
    </citation>
    <scope>NUCLEOTIDE SEQUENCE [LARGE SCALE GENOMIC DNA]</scope>
    <source>
        <strain evidence="3">FZJ</strain>
    </source>
</reference>
<dbReference type="Proteomes" id="UP001281217">
    <property type="component" value="Unassembled WGS sequence"/>
</dbReference>
<feature type="transmembrane region" description="Helical" evidence="1">
    <location>
        <begin position="90"/>
        <end position="110"/>
    </location>
</feature>
<sequence length="320" mass="35634">MVTHANNSARPLSQRLAQALDGYPLKADRSTGAALMCIPEVEEHTEHYLAIEHGDSAHRGMLTGALGGTLGGGFLLFAVAFVLDGRLDSALMALLIALGFFLPAFLWEILRPIPLPILFNRRTRELYFEQEGQLYHSPWDGIAAAAYSAETVGPYTGRMGHAALEALLHRYGHPEEQVLINLGSPLGKSLPMQLGFWEYLRAYMDNGPWFDEQGNPSDSPSFNLSMVDVRKAKGQMVRLHWGLITEEYKANKGRNFLDWDDVLLLVGGVFLAPVHAVQNFTYAIAKRRSRSRWPELIRERLEADGPTSRLVDLEQHQAAG</sequence>
<comment type="caution">
    <text evidence="2">The sequence shown here is derived from an EMBL/GenBank/DDBJ whole genome shotgun (WGS) entry which is preliminary data.</text>
</comment>
<feature type="transmembrane region" description="Helical" evidence="1">
    <location>
        <begin position="62"/>
        <end position="83"/>
    </location>
</feature>
<evidence type="ECO:0000313" key="3">
    <source>
        <dbReference type="Proteomes" id="UP001281217"/>
    </source>
</evidence>
<dbReference type="RefSeq" id="WP_320332112.1">
    <property type="nucleotide sequence ID" value="NZ_JAVRDO010000019.1"/>
</dbReference>
<organism evidence="2 3">
    <name type="scientific">Halopseudomonas formosensis</name>
    <dbReference type="NCBI Taxonomy" id="1002526"/>
    <lineage>
        <taxon>Bacteria</taxon>
        <taxon>Pseudomonadati</taxon>
        <taxon>Pseudomonadota</taxon>
        <taxon>Gammaproteobacteria</taxon>
        <taxon>Pseudomonadales</taxon>
        <taxon>Pseudomonadaceae</taxon>
        <taxon>Halopseudomonas</taxon>
    </lineage>
</organism>
<evidence type="ECO:0000256" key="1">
    <source>
        <dbReference type="SAM" id="Phobius"/>
    </source>
</evidence>
<accession>A0ABU5C1B9</accession>
<keyword evidence="1" id="KW-1133">Transmembrane helix</keyword>
<name>A0ABU5C1B9_9GAMM</name>
<keyword evidence="1" id="KW-0812">Transmembrane</keyword>
<keyword evidence="3" id="KW-1185">Reference proteome</keyword>